<reference evidence="4 5" key="1">
    <citation type="submission" date="2020-01" db="EMBL/GenBank/DDBJ databases">
        <title>Genome sequence of Desulfovibrio aerotolerans DSM 16695(T).</title>
        <authorList>
            <person name="Karnachuk O."/>
            <person name="Avakyan M."/>
            <person name="Mardanov A."/>
            <person name="Kadnikov V."/>
            <person name="Ravin N."/>
        </authorList>
    </citation>
    <scope>NUCLEOTIDE SEQUENCE [LARGE SCALE GENOMIC DNA]</scope>
    <source>
        <strain evidence="4 5">DSM 16695</strain>
    </source>
</reference>
<dbReference type="Proteomes" id="UP000482487">
    <property type="component" value="Unassembled WGS sequence"/>
</dbReference>
<dbReference type="Pfam" id="PF13458">
    <property type="entry name" value="Peripla_BP_6"/>
    <property type="match status" value="1"/>
</dbReference>
<dbReference type="InterPro" id="IPR028081">
    <property type="entry name" value="Leu-bd"/>
</dbReference>
<evidence type="ECO:0000259" key="3">
    <source>
        <dbReference type="Pfam" id="PF13458"/>
    </source>
</evidence>
<organism evidence="4 5">
    <name type="scientific">Solidesulfovibrio aerotolerans</name>
    <dbReference type="NCBI Taxonomy" id="295255"/>
    <lineage>
        <taxon>Bacteria</taxon>
        <taxon>Pseudomonadati</taxon>
        <taxon>Thermodesulfobacteriota</taxon>
        <taxon>Desulfovibrionia</taxon>
        <taxon>Desulfovibrionales</taxon>
        <taxon>Desulfovibrionaceae</taxon>
        <taxon>Solidesulfovibrio</taxon>
    </lineage>
</organism>
<evidence type="ECO:0000313" key="5">
    <source>
        <dbReference type="Proteomes" id="UP000482487"/>
    </source>
</evidence>
<dbReference type="InterPro" id="IPR028082">
    <property type="entry name" value="Peripla_BP_I"/>
</dbReference>
<dbReference type="EMBL" id="WVUD01000001">
    <property type="protein sequence ID" value="MYL81523.1"/>
    <property type="molecule type" value="Genomic_DNA"/>
</dbReference>
<evidence type="ECO:0000256" key="2">
    <source>
        <dbReference type="ARBA" id="ARBA00022729"/>
    </source>
</evidence>
<comment type="similarity">
    <text evidence="1">Belongs to the leucine-binding protein family.</text>
</comment>
<dbReference type="AlphaFoldDB" id="A0A7C9ITM2"/>
<keyword evidence="2" id="KW-0732">Signal</keyword>
<dbReference type="RefSeq" id="WP_160957641.1">
    <property type="nucleotide sequence ID" value="NZ_WVUD01000001.1"/>
</dbReference>
<evidence type="ECO:0000313" key="4">
    <source>
        <dbReference type="EMBL" id="MYL81523.1"/>
    </source>
</evidence>
<gene>
    <name evidence="4" type="ORF">GTA51_00015</name>
</gene>
<name>A0A7C9ITM2_9BACT</name>
<protein>
    <submittedName>
        <fullName evidence="4">ABC transporter substrate-binding protein</fullName>
    </submittedName>
</protein>
<accession>A0A7C9ITM2</accession>
<keyword evidence="5" id="KW-1185">Reference proteome</keyword>
<dbReference type="InterPro" id="IPR051010">
    <property type="entry name" value="BCAA_transport"/>
</dbReference>
<sequence length="429" mass="45971">MNGHGLGGFWRNNGLRSGRRWLAGCLLLLALVPGAALAQKGGAMTFGVLLPLTGSLAESGKTSKIALDLAQADINAYLAAGGQSGQVTFQIENTGSSPEQAAEKLKALAGRGVRVVLGPFSDDEAEACLEFAEKNNIVLISQGSSGPFLSKKGDNLFRLSPSDTYQAEAVTGLMRQEGVTAIVPLWRGDRFGDDMVVHVKARFKQLGGEALPGSRYAPDRKDFSPILDDLAKQLAQAGRSGKSPKAAVYFAGGEEIVPILKAAAKRPELVGVGWYGSSGTAMLDAIAKDPESAAAALKTRLISPRYGEGGANVYGLLEKRIQDKADMFVDTQSVVAYDAAWAAFFTAQAAGGATDFARFKQAFVATCERMYGVTGWLALNEHGDRREDWDFDFWVLRSETGKYFWEKAARYQFEPGTAKELFLSSGKSK</sequence>
<dbReference type="Gene3D" id="3.40.50.2300">
    <property type="match status" value="2"/>
</dbReference>
<dbReference type="SUPFAM" id="SSF53822">
    <property type="entry name" value="Periplasmic binding protein-like I"/>
    <property type="match status" value="1"/>
</dbReference>
<proteinExistence type="inferred from homology"/>
<comment type="caution">
    <text evidence="4">The sequence shown here is derived from an EMBL/GenBank/DDBJ whole genome shotgun (WGS) entry which is preliminary data.</text>
</comment>
<feature type="domain" description="Leucine-binding protein" evidence="3">
    <location>
        <begin position="45"/>
        <end position="363"/>
    </location>
</feature>
<dbReference type="PANTHER" id="PTHR30483">
    <property type="entry name" value="LEUCINE-SPECIFIC-BINDING PROTEIN"/>
    <property type="match status" value="1"/>
</dbReference>
<dbReference type="PANTHER" id="PTHR30483:SF40">
    <property type="entry name" value="HISTIDINE KINASE"/>
    <property type="match status" value="1"/>
</dbReference>
<evidence type="ECO:0000256" key="1">
    <source>
        <dbReference type="ARBA" id="ARBA00010062"/>
    </source>
</evidence>
<dbReference type="OrthoDB" id="5441927at2"/>